<name>A0ABX5LIP2_9BACT</name>
<evidence type="ECO:0000256" key="2">
    <source>
        <dbReference type="ARBA" id="ARBA00001966"/>
    </source>
</evidence>
<keyword evidence="5" id="KW-0949">S-adenosyl-L-methionine</keyword>
<evidence type="ECO:0000256" key="10">
    <source>
        <dbReference type="ARBA" id="ARBA00023235"/>
    </source>
</evidence>
<organism evidence="12 13">
    <name type="scientific">Hallerella porci</name>
    <dbReference type="NCBI Taxonomy" id="1945871"/>
    <lineage>
        <taxon>Bacteria</taxon>
        <taxon>Pseudomonadati</taxon>
        <taxon>Fibrobacterota</taxon>
        <taxon>Fibrobacteria</taxon>
        <taxon>Fibrobacterales</taxon>
        <taxon>Fibrobacteraceae</taxon>
        <taxon>Hallerella</taxon>
    </lineage>
</organism>
<sequence length="320" mass="35773">MTKASPFFTSLKDLFAFLELPEPAVQVANSRFSFLVSRHFASKIEKKNPNDPLLREILPTEAENLIVEGFSDDPVGDAESELEPGILQKYQGRMLIEPTFSCSLHCRFCFRRAEPRKSLGDFLSRFRARLNSSPDIQEVIFSGGDPLMLPRANFDALVATILESAQVKTIRIHTRTPVTFPQVLDAADKNSLFSILKNAAQKKKVVLVAHVDHPHELDKKSAEIFRELSQAGITLLNQSALLQGVNDSAEILTELSFKLFDQGVLPYYLHQLDHATGVAHFEVSDARALQLLQEIRNALPGYLVPRLVREIAGEKSKTPI</sequence>
<dbReference type="EMBL" id="QGHD01000026">
    <property type="protein sequence ID" value="PWK93657.1"/>
    <property type="molecule type" value="Genomic_DNA"/>
</dbReference>
<dbReference type="Pfam" id="PF04055">
    <property type="entry name" value="Radical_SAM"/>
    <property type="match status" value="1"/>
</dbReference>
<keyword evidence="6" id="KW-0479">Metal-binding</keyword>
<keyword evidence="4" id="KW-0004">4Fe-4S</keyword>
<dbReference type="NCBIfam" id="TIGR00238">
    <property type="entry name" value="KamA family radical SAM protein"/>
    <property type="match status" value="1"/>
</dbReference>
<evidence type="ECO:0000313" key="13">
    <source>
        <dbReference type="Proteomes" id="UP000245523"/>
    </source>
</evidence>
<keyword evidence="9" id="KW-0411">Iron-sulfur</keyword>
<keyword evidence="7" id="KW-0663">Pyridoxal phosphate</keyword>
<evidence type="ECO:0000256" key="5">
    <source>
        <dbReference type="ARBA" id="ARBA00022691"/>
    </source>
</evidence>
<dbReference type="PROSITE" id="PS51918">
    <property type="entry name" value="RADICAL_SAM"/>
    <property type="match status" value="1"/>
</dbReference>
<dbReference type="Gene3D" id="3.20.20.70">
    <property type="entry name" value="Aldolase class I"/>
    <property type="match status" value="1"/>
</dbReference>
<comment type="similarity">
    <text evidence="3">Belongs to the radical SAM superfamily. KamA family.</text>
</comment>
<evidence type="ECO:0000256" key="7">
    <source>
        <dbReference type="ARBA" id="ARBA00022898"/>
    </source>
</evidence>
<accession>A0ABX5LIP2</accession>
<evidence type="ECO:0000256" key="8">
    <source>
        <dbReference type="ARBA" id="ARBA00023004"/>
    </source>
</evidence>
<proteinExistence type="inferred from homology"/>
<dbReference type="RefSeq" id="WP_106197798.1">
    <property type="nucleotide sequence ID" value="NZ_JAXEIU010000034.1"/>
</dbReference>
<evidence type="ECO:0000256" key="6">
    <source>
        <dbReference type="ARBA" id="ARBA00022723"/>
    </source>
</evidence>
<dbReference type="Proteomes" id="UP000245523">
    <property type="component" value="Unassembled WGS sequence"/>
</dbReference>
<dbReference type="InterPro" id="IPR058240">
    <property type="entry name" value="rSAM_sf"/>
</dbReference>
<dbReference type="InterPro" id="IPR007197">
    <property type="entry name" value="rSAM"/>
</dbReference>
<evidence type="ECO:0000256" key="1">
    <source>
        <dbReference type="ARBA" id="ARBA00001933"/>
    </source>
</evidence>
<comment type="cofactor">
    <cofactor evidence="1">
        <name>pyridoxal 5'-phosphate</name>
        <dbReference type="ChEBI" id="CHEBI:597326"/>
    </cofactor>
</comment>
<dbReference type="CDD" id="cd01335">
    <property type="entry name" value="Radical_SAM"/>
    <property type="match status" value="1"/>
</dbReference>
<comment type="cofactor">
    <cofactor evidence="2">
        <name>[4Fe-4S] cluster</name>
        <dbReference type="ChEBI" id="CHEBI:49883"/>
    </cofactor>
</comment>
<dbReference type="SFLD" id="SFLDS00029">
    <property type="entry name" value="Radical_SAM"/>
    <property type="match status" value="1"/>
</dbReference>
<evidence type="ECO:0000256" key="9">
    <source>
        <dbReference type="ARBA" id="ARBA00023014"/>
    </source>
</evidence>
<dbReference type="InterPro" id="IPR013785">
    <property type="entry name" value="Aldolase_TIM"/>
</dbReference>
<dbReference type="PANTHER" id="PTHR30538">
    <property type="entry name" value="LYSINE 2,3-AMINOMUTASE-RELATED"/>
    <property type="match status" value="1"/>
</dbReference>
<evidence type="ECO:0000256" key="3">
    <source>
        <dbReference type="ARBA" id="ARBA00008703"/>
    </source>
</evidence>
<dbReference type="InterPro" id="IPR003739">
    <property type="entry name" value="Lys_aminomutase/Glu_NH3_mut"/>
</dbReference>
<keyword evidence="8" id="KW-0408">Iron</keyword>
<dbReference type="SFLD" id="SFLDG01070">
    <property type="entry name" value="PLP-dependent"/>
    <property type="match status" value="1"/>
</dbReference>
<protein>
    <submittedName>
        <fullName evidence="12">L-lysine 2,3-aminomutase</fullName>
    </submittedName>
</protein>
<evidence type="ECO:0000256" key="4">
    <source>
        <dbReference type="ARBA" id="ARBA00022485"/>
    </source>
</evidence>
<keyword evidence="13" id="KW-1185">Reference proteome</keyword>
<feature type="domain" description="Radical SAM core" evidence="11">
    <location>
        <begin position="88"/>
        <end position="314"/>
    </location>
</feature>
<evidence type="ECO:0000313" key="12">
    <source>
        <dbReference type="EMBL" id="PWK93657.1"/>
    </source>
</evidence>
<comment type="caution">
    <text evidence="12">The sequence shown here is derived from an EMBL/GenBank/DDBJ whole genome shotgun (WGS) entry which is preliminary data.</text>
</comment>
<gene>
    <name evidence="12" type="ORF">B0H50_12620</name>
</gene>
<dbReference type="SUPFAM" id="SSF102114">
    <property type="entry name" value="Radical SAM enzymes"/>
    <property type="match status" value="1"/>
</dbReference>
<evidence type="ECO:0000259" key="11">
    <source>
        <dbReference type="PROSITE" id="PS51918"/>
    </source>
</evidence>
<keyword evidence="10" id="KW-0413">Isomerase</keyword>
<dbReference type="PANTHER" id="PTHR30538:SF1">
    <property type="entry name" value="L-LYSINE 2,3-AMINOMUTASE"/>
    <property type="match status" value="1"/>
</dbReference>
<reference evidence="12 13" key="1">
    <citation type="submission" date="2018-05" db="EMBL/GenBank/DDBJ databases">
        <title>Animal gut microbial communities from fecal samples from Wisconsin, USA.</title>
        <authorList>
            <person name="Neumann A."/>
        </authorList>
    </citation>
    <scope>NUCLEOTIDE SEQUENCE [LARGE SCALE GENOMIC DNA]</scope>
    <source>
        <strain evidence="12 13">UWS4</strain>
    </source>
</reference>